<evidence type="ECO:0000313" key="1">
    <source>
        <dbReference type="EMBL" id="QHU01452.1"/>
    </source>
</evidence>
<organism evidence="1">
    <name type="scientific">viral metagenome</name>
    <dbReference type="NCBI Taxonomy" id="1070528"/>
    <lineage>
        <taxon>unclassified sequences</taxon>
        <taxon>metagenomes</taxon>
        <taxon>organismal metagenomes</taxon>
    </lineage>
</organism>
<dbReference type="AlphaFoldDB" id="A0A6C0J722"/>
<name>A0A6C0J722_9ZZZZ</name>
<proteinExistence type="predicted"/>
<dbReference type="EMBL" id="MN740342">
    <property type="protein sequence ID" value="QHU01452.1"/>
    <property type="molecule type" value="Genomic_DNA"/>
</dbReference>
<protein>
    <submittedName>
        <fullName evidence="1">Uncharacterized protein</fullName>
    </submittedName>
</protein>
<accession>A0A6C0J722</accession>
<reference evidence="1" key="1">
    <citation type="journal article" date="2020" name="Nature">
        <title>Giant virus diversity and host interactions through global metagenomics.</title>
        <authorList>
            <person name="Schulz F."/>
            <person name="Roux S."/>
            <person name="Paez-Espino D."/>
            <person name="Jungbluth S."/>
            <person name="Walsh D.A."/>
            <person name="Denef V.J."/>
            <person name="McMahon K.D."/>
            <person name="Konstantinidis K.T."/>
            <person name="Eloe-Fadrosh E.A."/>
            <person name="Kyrpides N.C."/>
            <person name="Woyke T."/>
        </authorList>
    </citation>
    <scope>NUCLEOTIDE SEQUENCE</scope>
    <source>
        <strain evidence="1">GVMAG-M-3300025860-25</strain>
    </source>
</reference>
<sequence>MSNTDDGHHELIINILRIVNLSYETGIDTNNIVNELYKRWVPVFDEVFTLTEMNDKDFIHQHPCGSSDYHNHSKCHKWFIRPKGLEHLAKEDARKFEREKIEAKRQLQEQAENNAMYCKKNE</sequence>